<evidence type="ECO:0000313" key="1">
    <source>
        <dbReference type="EMBL" id="WUV42835.1"/>
    </source>
</evidence>
<accession>A0ABZ1YKK6</accession>
<organism evidence="1 2">
    <name type="scientific">Nocardia vinacea</name>
    <dbReference type="NCBI Taxonomy" id="96468"/>
    <lineage>
        <taxon>Bacteria</taxon>
        <taxon>Bacillati</taxon>
        <taxon>Actinomycetota</taxon>
        <taxon>Actinomycetes</taxon>
        <taxon>Mycobacteriales</taxon>
        <taxon>Nocardiaceae</taxon>
        <taxon>Nocardia</taxon>
    </lineage>
</organism>
<proteinExistence type="predicted"/>
<dbReference type="EMBL" id="CP109441">
    <property type="protein sequence ID" value="WUV42835.1"/>
    <property type="molecule type" value="Genomic_DNA"/>
</dbReference>
<dbReference type="RefSeq" id="WP_329405453.1">
    <property type="nucleotide sequence ID" value="NZ_CP109441.1"/>
</dbReference>
<reference evidence="1" key="1">
    <citation type="submission" date="2022-10" db="EMBL/GenBank/DDBJ databases">
        <title>The complete genomes of actinobacterial strains from the NBC collection.</title>
        <authorList>
            <person name="Joergensen T.S."/>
            <person name="Alvarez Arevalo M."/>
            <person name="Sterndorff E.B."/>
            <person name="Faurdal D."/>
            <person name="Vuksanovic O."/>
            <person name="Mourched A.-S."/>
            <person name="Charusanti P."/>
            <person name="Shaw S."/>
            <person name="Blin K."/>
            <person name="Weber T."/>
        </authorList>
    </citation>
    <scope>NUCLEOTIDE SEQUENCE</scope>
    <source>
        <strain evidence="1">NBC_01482</strain>
    </source>
</reference>
<protein>
    <submittedName>
        <fullName evidence="1">Uncharacterized protein</fullName>
    </submittedName>
</protein>
<evidence type="ECO:0000313" key="2">
    <source>
        <dbReference type="Proteomes" id="UP001432062"/>
    </source>
</evidence>
<name>A0ABZ1YKK6_9NOCA</name>
<sequence>MSKPDENAEIAAIQELLKPVGDNIPAPEDPPHVDHEQAIEWVQGLLSEQTGSVALTQRELREISANLHVAAWNVKRFAEAVDVLERIVTAVTGDTPARARVLFTELPGTIDMLLGALSTQTLVSVTGLRRMVPGVLTSSELDQLREQIPYSSIRDAFRENIFQMLDSRRAELAESVPPWDPPSDLGGAFRRWPSLDAVPTATIGSVLSTLSHFCGIRIVRVSNDGFAHLRFVDPNGVRFYEVDGGLEPWLSGRRKSPGSSREWFGNPTYDFQPNELVETGPNDYLLPDLTAPGSA</sequence>
<dbReference type="Proteomes" id="UP001432062">
    <property type="component" value="Chromosome"/>
</dbReference>
<keyword evidence="2" id="KW-1185">Reference proteome</keyword>
<gene>
    <name evidence="1" type="ORF">OG563_26695</name>
</gene>